<dbReference type="EMBL" id="BAAALR010000075">
    <property type="protein sequence ID" value="GAA1714129.1"/>
    <property type="molecule type" value="Genomic_DNA"/>
</dbReference>
<sequence length="77" mass="7627">MAASPAAPAAVTTARRVVPCPLIADCVMVVPPDQGTFLSHTDGPAPAFSHLRASSGPVGEFAGPGSGNRFADRAAGP</sequence>
<proteinExistence type="predicted"/>
<comment type="caution">
    <text evidence="1">The sequence shown here is derived from an EMBL/GenBank/DDBJ whole genome shotgun (WGS) entry which is preliminary data.</text>
</comment>
<keyword evidence="2" id="KW-1185">Reference proteome</keyword>
<reference evidence="1 2" key="1">
    <citation type="journal article" date="2019" name="Int. J. Syst. Evol. Microbiol.">
        <title>The Global Catalogue of Microorganisms (GCM) 10K type strain sequencing project: providing services to taxonomists for standard genome sequencing and annotation.</title>
        <authorList>
            <consortium name="The Broad Institute Genomics Platform"/>
            <consortium name="The Broad Institute Genome Sequencing Center for Infectious Disease"/>
            <person name="Wu L."/>
            <person name="Ma J."/>
        </authorList>
    </citation>
    <scope>NUCLEOTIDE SEQUENCE [LARGE SCALE GENOMIC DNA]</scope>
    <source>
        <strain evidence="1 2">JCM 13244</strain>
    </source>
</reference>
<evidence type="ECO:0000313" key="2">
    <source>
        <dbReference type="Proteomes" id="UP001499947"/>
    </source>
</evidence>
<organism evidence="1 2">
    <name type="scientific">Streptomyces yatensis</name>
    <dbReference type="NCBI Taxonomy" id="155177"/>
    <lineage>
        <taxon>Bacteria</taxon>
        <taxon>Bacillati</taxon>
        <taxon>Actinomycetota</taxon>
        <taxon>Actinomycetes</taxon>
        <taxon>Kitasatosporales</taxon>
        <taxon>Streptomycetaceae</taxon>
        <taxon>Streptomyces</taxon>
        <taxon>Streptomyces violaceusniger group</taxon>
    </lineage>
</organism>
<evidence type="ECO:0000313" key="1">
    <source>
        <dbReference type="EMBL" id="GAA1714129.1"/>
    </source>
</evidence>
<gene>
    <name evidence="1" type="ORF">GCM10009680_64140</name>
</gene>
<name>A0ABN2IY49_9ACTN</name>
<dbReference type="Proteomes" id="UP001499947">
    <property type="component" value="Unassembled WGS sequence"/>
</dbReference>
<protein>
    <submittedName>
        <fullName evidence="1">Uncharacterized protein</fullName>
    </submittedName>
</protein>
<accession>A0ABN2IY49</accession>